<dbReference type="Proteomes" id="UP000629619">
    <property type="component" value="Unassembled WGS sequence"/>
</dbReference>
<dbReference type="RefSeq" id="WP_203685080.1">
    <property type="nucleotide sequence ID" value="NZ_BOMW01000102.1"/>
</dbReference>
<gene>
    <name evidence="3" type="ORF">Asi03nite_73340</name>
</gene>
<dbReference type="EMBL" id="BOMW01000102">
    <property type="protein sequence ID" value="GIF09796.1"/>
    <property type="molecule type" value="Genomic_DNA"/>
</dbReference>
<feature type="signal peptide" evidence="1">
    <location>
        <begin position="1"/>
        <end position="27"/>
    </location>
</feature>
<organism evidence="3 4">
    <name type="scientific">Actinoplanes siamensis</name>
    <dbReference type="NCBI Taxonomy" id="1223317"/>
    <lineage>
        <taxon>Bacteria</taxon>
        <taxon>Bacillati</taxon>
        <taxon>Actinomycetota</taxon>
        <taxon>Actinomycetes</taxon>
        <taxon>Micromonosporales</taxon>
        <taxon>Micromonosporaceae</taxon>
        <taxon>Actinoplanes</taxon>
    </lineage>
</organism>
<feature type="chain" id="PRO_5039240956" description="DUF4232 domain-containing protein" evidence="1">
    <location>
        <begin position="28"/>
        <end position="223"/>
    </location>
</feature>
<reference evidence="3" key="1">
    <citation type="submission" date="2021-01" db="EMBL/GenBank/DDBJ databases">
        <title>Whole genome shotgun sequence of Actinoplanes siamensis NBRC 109076.</title>
        <authorList>
            <person name="Komaki H."/>
            <person name="Tamura T."/>
        </authorList>
    </citation>
    <scope>NUCLEOTIDE SEQUENCE</scope>
    <source>
        <strain evidence="3">NBRC 109076</strain>
    </source>
</reference>
<keyword evidence="4" id="KW-1185">Reference proteome</keyword>
<accession>A0A919NF96</accession>
<sequence length="223" mass="23311">MTTDMRDIRARVLVAASPALLLLGATAGCSEANHLAAALRPTTTPATAGSTAEDTTDSTAEARAATLTDTGSACRTADLKATITLQPNGTPTNQRAMVTLTNRGKHACTLDGWLSIAPVNAADELVVVPTRKVAQPGPAKTFTVKPGVAAFAGIKWTVCAESDVSCNWANSLRYSLTGTPGDGPYATLEDFPNPERNGIRMKSLQIGTLQPSRQAVLAWLRHG</sequence>
<keyword evidence="1" id="KW-0732">Signal</keyword>
<evidence type="ECO:0000313" key="4">
    <source>
        <dbReference type="Proteomes" id="UP000629619"/>
    </source>
</evidence>
<evidence type="ECO:0000259" key="2">
    <source>
        <dbReference type="Pfam" id="PF14016"/>
    </source>
</evidence>
<evidence type="ECO:0000313" key="3">
    <source>
        <dbReference type="EMBL" id="GIF09796.1"/>
    </source>
</evidence>
<dbReference type="Pfam" id="PF14016">
    <property type="entry name" value="DUF4232"/>
    <property type="match status" value="1"/>
</dbReference>
<dbReference type="PROSITE" id="PS51257">
    <property type="entry name" value="PROKAR_LIPOPROTEIN"/>
    <property type="match status" value="1"/>
</dbReference>
<dbReference type="AlphaFoldDB" id="A0A919NF96"/>
<comment type="caution">
    <text evidence="3">The sequence shown here is derived from an EMBL/GenBank/DDBJ whole genome shotgun (WGS) entry which is preliminary data.</text>
</comment>
<dbReference type="InterPro" id="IPR025326">
    <property type="entry name" value="DUF4232"/>
</dbReference>
<feature type="domain" description="DUF4232" evidence="2">
    <location>
        <begin position="74"/>
        <end position="189"/>
    </location>
</feature>
<protein>
    <recommendedName>
        <fullName evidence="2">DUF4232 domain-containing protein</fullName>
    </recommendedName>
</protein>
<name>A0A919NF96_9ACTN</name>
<evidence type="ECO:0000256" key="1">
    <source>
        <dbReference type="SAM" id="SignalP"/>
    </source>
</evidence>
<proteinExistence type="predicted"/>